<protein>
    <submittedName>
        <fullName evidence="2">Uncharacterized protein</fullName>
    </submittedName>
</protein>
<dbReference type="PANTHER" id="PTHR37449">
    <property type="match status" value="1"/>
</dbReference>
<accession>A0A2M4CV80</accession>
<organism evidence="2">
    <name type="scientific">Anopheles darlingi</name>
    <name type="common">Mosquito</name>
    <dbReference type="NCBI Taxonomy" id="43151"/>
    <lineage>
        <taxon>Eukaryota</taxon>
        <taxon>Metazoa</taxon>
        <taxon>Ecdysozoa</taxon>
        <taxon>Arthropoda</taxon>
        <taxon>Hexapoda</taxon>
        <taxon>Insecta</taxon>
        <taxon>Pterygota</taxon>
        <taxon>Neoptera</taxon>
        <taxon>Endopterygota</taxon>
        <taxon>Diptera</taxon>
        <taxon>Nematocera</taxon>
        <taxon>Culicoidea</taxon>
        <taxon>Culicidae</taxon>
        <taxon>Anophelinae</taxon>
        <taxon>Anopheles</taxon>
    </lineage>
</organism>
<dbReference type="PANTHER" id="PTHR37449:SF1">
    <property type="entry name" value="OS02G0159950 PROTEIN"/>
    <property type="match status" value="1"/>
</dbReference>
<evidence type="ECO:0000256" key="1">
    <source>
        <dbReference type="SAM" id="MobiDB-lite"/>
    </source>
</evidence>
<feature type="region of interest" description="Disordered" evidence="1">
    <location>
        <begin position="124"/>
        <end position="149"/>
    </location>
</feature>
<dbReference type="AlphaFoldDB" id="A0A2M4CV80"/>
<evidence type="ECO:0000313" key="2">
    <source>
        <dbReference type="EMBL" id="MBW69230.1"/>
    </source>
</evidence>
<proteinExistence type="predicted"/>
<reference evidence="2" key="1">
    <citation type="submission" date="2018-01" db="EMBL/GenBank/DDBJ databases">
        <title>An insight into the sialome of Amazonian anophelines.</title>
        <authorList>
            <person name="Ribeiro J.M."/>
            <person name="Scarpassa V."/>
            <person name="Calvo E."/>
        </authorList>
    </citation>
    <scope>NUCLEOTIDE SEQUENCE</scope>
</reference>
<dbReference type="EMBL" id="GGFL01005052">
    <property type="protein sequence ID" value="MBW69230.1"/>
    <property type="molecule type" value="Transcribed_RNA"/>
</dbReference>
<name>A0A2M4CV80_ANODA</name>
<sequence length="282" mass="30994">MASPAIASFTVRRTALSQAFEQIEYMSAPVMSWRRLSAIFLSVRSLANRNRPVTACSTLSFSSTVLLGPTYSSLSNRPGRNSAGSIKSGRLVAASMKICWAGSFEMPSISLNICETTRSITPPESPLTPRFGANESSSSRNRTHGEAVRARSNTSRTFCSLCPTYMFNSSGPCTDRKLRLHSVATAFAINVLPVPGGPYRRMPERRIFRPSKCLWRSGSPIEFCISDFSLTRPPISDHSTRGTRGAPRLSEKEDCIFSRQISKCDTCKRSSADCRHVSSAFP</sequence>